<feature type="signal peptide" evidence="2">
    <location>
        <begin position="1"/>
        <end position="18"/>
    </location>
</feature>
<dbReference type="PROSITE" id="PS51352">
    <property type="entry name" value="THIOREDOXIN_2"/>
    <property type="match status" value="1"/>
</dbReference>
<keyword evidence="1" id="KW-0676">Redox-active center</keyword>
<feature type="chain" id="PRO_5017767830" evidence="2">
    <location>
        <begin position="19"/>
        <end position="201"/>
    </location>
</feature>
<evidence type="ECO:0000313" key="4">
    <source>
        <dbReference type="EMBL" id="RED17543.1"/>
    </source>
</evidence>
<protein>
    <submittedName>
        <fullName evidence="4">Peroxiredoxin</fullName>
    </submittedName>
</protein>
<dbReference type="AlphaFoldDB" id="A0A3D9FIB8"/>
<dbReference type="Gene3D" id="3.40.30.10">
    <property type="entry name" value="Glutaredoxin"/>
    <property type="match status" value="1"/>
</dbReference>
<dbReference type="SUPFAM" id="SSF52833">
    <property type="entry name" value="Thioredoxin-like"/>
    <property type="match status" value="1"/>
</dbReference>
<dbReference type="InterPro" id="IPR050455">
    <property type="entry name" value="Tpx_Peroxidase_subfamily"/>
</dbReference>
<feature type="domain" description="Thioredoxin" evidence="3">
    <location>
        <begin position="44"/>
        <end position="201"/>
    </location>
</feature>
<dbReference type="GO" id="GO:0016491">
    <property type="term" value="F:oxidoreductase activity"/>
    <property type="evidence" value="ECO:0007669"/>
    <property type="project" value="InterPro"/>
</dbReference>
<evidence type="ECO:0000256" key="1">
    <source>
        <dbReference type="ARBA" id="ARBA00023284"/>
    </source>
</evidence>
<dbReference type="InterPro" id="IPR013766">
    <property type="entry name" value="Thioredoxin_domain"/>
</dbReference>
<sequence>MRAITIVLVSAAATLGVAACTQQGNPASEPVEQVASEPMDHSGPAIGEAIPANFLVRDVTGAERGLDDLAGENGLVLVFNRSADWCSYCQGQMVELREIQGDLEQRGYALATLSYDAPAILADFAEREDIDYAMLSDEGATMIDAFDLRDPQYAEGSFAYGVPRPTILVIGEDGIVQSKMVETDYRIRPEPADIVAAVDAL</sequence>
<accession>A0A3D9FIB8</accession>
<dbReference type="GO" id="GO:0016209">
    <property type="term" value="F:antioxidant activity"/>
    <property type="evidence" value="ECO:0007669"/>
    <property type="project" value="InterPro"/>
</dbReference>
<dbReference type="OrthoDB" id="9809746at2"/>
<proteinExistence type="predicted"/>
<organism evidence="4 5">
    <name type="scientific">Parasphingopyxis lamellibrachiae</name>
    <dbReference type="NCBI Taxonomy" id="680125"/>
    <lineage>
        <taxon>Bacteria</taxon>
        <taxon>Pseudomonadati</taxon>
        <taxon>Pseudomonadota</taxon>
        <taxon>Alphaproteobacteria</taxon>
        <taxon>Sphingomonadales</taxon>
        <taxon>Sphingomonadaceae</taxon>
        <taxon>Parasphingopyxis</taxon>
    </lineage>
</organism>
<gene>
    <name evidence="4" type="ORF">DFR46_2592</name>
</gene>
<evidence type="ECO:0000256" key="2">
    <source>
        <dbReference type="SAM" id="SignalP"/>
    </source>
</evidence>
<keyword evidence="2" id="KW-0732">Signal</keyword>
<dbReference type="InterPro" id="IPR000866">
    <property type="entry name" value="AhpC/TSA"/>
</dbReference>
<evidence type="ECO:0000259" key="3">
    <source>
        <dbReference type="PROSITE" id="PS51352"/>
    </source>
</evidence>
<dbReference type="Proteomes" id="UP000256310">
    <property type="component" value="Unassembled WGS sequence"/>
</dbReference>
<evidence type="ECO:0000313" key="5">
    <source>
        <dbReference type="Proteomes" id="UP000256310"/>
    </source>
</evidence>
<dbReference type="InterPro" id="IPR036249">
    <property type="entry name" value="Thioredoxin-like_sf"/>
</dbReference>
<reference evidence="4 5" key="1">
    <citation type="submission" date="2018-07" db="EMBL/GenBank/DDBJ databases">
        <title>Genomic Encyclopedia of Type Strains, Phase IV (KMG-IV): sequencing the most valuable type-strain genomes for metagenomic binning, comparative biology and taxonomic classification.</title>
        <authorList>
            <person name="Goeker M."/>
        </authorList>
    </citation>
    <scope>NUCLEOTIDE SEQUENCE [LARGE SCALE GENOMIC DNA]</scope>
    <source>
        <strain evidence="4 5">DSM 26725</strain>
    </source>
</reference>
<dbReference type="EMBL" id="QRDP01000004">
    <property type="protein sequence ID" value="RED17543.1"/>
    <property type="molecule type" value="Genomic_DNA"/>
</dbReference>
<name>A0A3D9FIB8_9SPHN</name>
<dbReference type="PROSITE" id="PS51257">
    <property type="entry name" value="PROKAR_LIPOPROTEIN"/>
    <property type="match status" value="1"/>
</dbReference>
<keyword evidence="5" id="KW-1185">Reference proteome</keyword>
<dbReference type="PANTHER" id="PTHR43110:SF1">
    <property type="entry name" value="THIOL PEROXIDASE"/>
    <property type="match status" value="1"/>
</dbReference>
<dbReference type="Pfam" id="PF00578">
    <property type="entry name" value="AhpC-TSA"/>
    <property type="match status" value="1"/>
</dbReference>
<dbReference type="RefSeq" id="WP_116236798.1">
    <property type="nucleotide sequence ID" value="NZ_QRDP01000004.1"/>
</dbReference>
<dbReference type="PANTHER" id="PTHR43110">
    <property type="entry name" value="THIOL PEROXIDASE"/>
    <property type="match status" value="1"/>
</dbReference>
<comment type="caution">
    <text evidence="4">The sequence shown here is derived from an EMBL/GenBank/DDBJ whole genome shotgun (WGS) entry which is preliminary data.</text>
</comment>